<gene>
    <name evidence="1" type="ORF">Taro_004642</name>
</gene>
<protein>
    <submittedName>
        <fullName evidence="1">Uncharacterized protein</fullName>
    </submittedName>
</protein>
<sequence length="242" mass="26737">MYKLQSQRNQLTDSPADSCYGGADVRRDVADIAGAHALRSMFEVNILQRFCFLPWNDRKNGTCASSHSLPPQPFGRQRNSYSKKKLRILLTGDVVSSGSSHARESTNQKSAKVIGFASSTISALNDAELSNTETKEGSMVHMDVDQSFLPIPSAVKASLFEGFARQNMLDSETDVQYGIQQLLENRYGFPVDKSSELIYGDSTLTLFNKLILCCIQEGGTLLFPNSVQIFGDFDFSVNLIIL</sequence>
<dbReference type="OrthoDB" id="540004at2759"/>
<dbReference type="PANTHER" id="PTHR47087">
    <property type="entry name" value="METHIONINE S-METHYLTRANSFERASE"/>
    <property type="match status" value="1"/>
</dbReference>
<organism evidence="1 2">
    <name type="scientific">Colocasia esculenta</name>
    <name type="common">Wild taro</name>
    <name type="synonym">Arum esculentum</name>
    <dbReference type="NCBI Taxonomy" id="4460"/>
    <lineage>
        <taxon>Eukaryota</taxon>
        <taxon>Viridiplantae</taxon>
        <taxon>Streptophyta</taxon>
        <taxon>Embryophyta</taxon>
        <taxon>Tracheophyta</taxon>
        <taxon>Spermatophyta</taxon>
        <taxon>Magnoliopsida</taxon>
        <taxon>Liliopsida</taxon>
        <taxon>Araceae</taxon>
        <taxon>Aroideae</taxon>
        <taxon>Colocasieae</taxon>
        <taxon>Colocasia</taxon>
    </lineage>
</organism>
<dbReference type="Proteomes" id="UP000652761">
    <property type="component" value="Unassembled WGS sequence"/>
</dbReference>
<reference evidence="1" key="1">
    <citation type="submission" date="2017-07" db="EMBL/GenBank/DDBJ databases">
        <title>Taro Niue Genome Assembly and Annotation.</title>
        <authorList>
            <person name="Atibalentja N."/>
            <person name="Keating K."/>
            <person name="Fields C.J."/>
        </authorList>
    </citation>
    <scope>NUCLEOTIDE SEQUENCE</scope>
    <source>
        <strain evidence="1">Niue_2</strain>
        <tissue evidence="1">Leaf</tissue>
    </source>
</reference>
<dbReference type="AlphaFoldDB" id="A0A843TS71"/>
<comment type="caution">
    <text evidence="1">The sequence shown here is derived from an EMBL/GenBank/DDBJ whole genome shotgun (WGS) entry which is preliminary data.</text>
</comment>
<evidence type="ECO:0000313" key="1">
    <source>
        <dbReference type="EMBL" id="MQL72293.1"/>
    </source>
</evidence>
<keyword evidence="2" id="KW-1185">Reference proteome</keyword>
<evidence type="ECO:0000313" key="2">
    <source>
        <dbReference type="Proteomes" id="UP000652761"/>
    </source>
</evidence>
<dbReference type="PANTHER" id="PTHR47087:SF1">
    <property type="entry name" value="METHIONINE S-METHYLTRANSFERASE"/>
    <property type="match status" value="1"/>
</dbReference>
<accession>A0A843TS71</accession>
<dbReference type="EMBL" id="NMUH01000126">
    <property type="protein sequence ID" value="MQL72293.1"/>
    <property type="molecule type" value="Genomic_DNA"/>
</dbReference>
<proteinExistence type="predicted"/>
<name>A0A843TS71_COLES</name>